<dbReference type="PROSITE" id="PS01159">
    <property type="entry name" value="WW_DOMAIN_1"/>
    <property type="match status" value="1"/>
</dbReference>
<feature type="compositionally biased region" description="Low complexity" evidence="4">
    <location>
        <begin position="310"/>
        <end position="343"/>
    </location>
</feature>
<evidence type="ECO:0000259" key="5">
    <source>
        <dbReference type="PROSITE" id="PS50020"/>
    </source>
</evidence>
<evidence type="ECO:0000313" key="7">
    <source>
        <dbReference type="Proteomes" id="UP000246464"/>
    </source>
</evidence>
<dbReference type="GO" id="GO:0010506">
    <property type="term" value="P:regulation of autophagy"/>
    <property type="evidence" value="ECO:0007669"/>
    <property type="project" value="TreeGrafter"/>
</dbReference>
<evidence type="ECO:0000256" key="4">
    <source>
        <dbReference type="SAM" id="MobiDB-lite"/>
    </source>
</evidence>
<gene>
    <name evidence="6" type="ORF">SMAX5B_001762</name>
</gene>
<feature type="compositionally biased region" description="Polar residues" evidence="4">
    <location>
        <begin position="465"/>
        <end position="497"/>
    </location>
</feature>
<feature type="region of interest" description="Disordered" evidence="4">
    <location>
        <begin position="121"/>
        <end position="241"/>
    </location>
</feature>
<dbReference type="Gene3D" id="2.20.70.10">
    <property type="match status" value="1"/>
</dbReference>
<dbReference type="SMART" id="SM00456">
    <property type="entry name" value="WW"/>
    <property type="match status" value="1"/>
</dbReference>
<dbReference type="GO" id="GO:0000993">
    <property type="term" value="F:RNA polymerase II complex binding"/>
    <property type="evidence" value="ECO:0007669"/>
    <property type="project" value="TreeGrafter"/>
</dbReference>
<evidence type="ECO:0000256" key="1">
    <source>
        <dbReference type="ARBA" id="ARBA00004123"/>
    </source>
</evidence>
<dbReference type="InterPro" id="IPR036020">
    <property type="entry name" value="WW_dom_sf"/>
</dbReference>
<feature type="compositionally biased region" description="Low complexity" evidence="4">
    <location>
        <begin position="209"/>
        <end position="223"/>
    </location>
</feature>
<dbReference type="SUPFAM" id="SSF51045">
    <property type="entry name" value="WW domain"/>
    <property type="match status" value="1"/>
</dbReference>
<dbReference type="GO" id="GO:1904263">
    <property type="term" value="P:positive regulation of TORC1 signaling"/>
    <property type="evidence" value="ECO:0007669"/>
    <property type="project" value="TreeGrafter"/>
</dbReference>
<proteinExistence type="predicted"/>
<comment type="subcellular location">
    <subcellularLocation>
        <location evidence="1">Nucleus</location>
    </subcellularLocation>
</comment>
<accession>A0A2U9CWG2</accession>
<feature type="compositionally biased region" description="Polar residues" evidence="4">
    <location>
        <begin position="130"/>
        <end position="141"/>
    </location>
</feature>
<dbReference type="PROSITE" id="PS50020">
    <property type="entry name" value="WW_DOMAIN_2"/>
    <property type="match status" value="1"/>
</dbReference>
<evidence type="ECO:0000256" key="3">
    <source>
        <dbReference type="ARBA" id="ARBA00023242"/>
    </source>
</evidence>
<feature type="domain" description="WW" evidence="5">
    <location>
        <begin position="236"/>
        <end position="263"/>
    </location>
</feature>
<dbReference type="Pfam" id="PF00397">
    <property type="entry name" value="WW"/>
    <property type="match status" value="1"/>
</dbReference>
<dbReference type="PANTHER" id="PTHR15911">
    <property type="entry name" value="WW DOMAIN-CONTAINING ADAPTER PROTEIN WITH COILED-COIL"/>
    <property type="match status" value="1"/>
</dbReference>
<dbReference type="GO" id="GO:0006325">
    <property type="term" value="P:chromatin organization"/>
    <property type="evidence" value="ECO:0007669"/>
    <property type="project" value="UniProtKB-KW"/>
</dbReference>
<protein>
    <submittedName>
        <fullName evidence="6">Putative WW domain-containing adapter protein with coiled-coil-like</fullName>
    </submittedName>
</protein>
<keyword evidence="2" id="KW-0156">Chromatin regulator</keyword>
<dbReference type="GO" id="GO:0005634">
    <property type="term" value="C:nucleus"/>
    <property type="evidence" value="ECO:0007669"/>
    <property type="project" value="UniProtKB-SubCell"/>
</dbReference>
<feature type="compositionally biased region" description="Basic and acidic residues" evidence="4">
    <location>
        <begin position="227"/>
        <end position="238"/>
    </location>
</feature>
<dbReference type="InterPro" id="IPR038867">
    <property type="entry name" value="WAC"/>
</dbReference>
<feature type="compositionally biased region" description="Polar residues" evidence="4">
    <location>
        <begin position="433"/>
        <end position="458"/>
    </location>
</feature>
<evidence type="ECO:0000256" key="2">
    <source>
        <dbReference type="ARBA" id="ARBA00022853"/>
    </source>
</evidence>
<dbReference type="EMBL" id="CP026263">
    <property type="protein sequence ID" value="AWP20948.1"/>
    <property type="molecule type" value="Genomic_DNA"/>
</dbReference>
<evidence type="ECO:0000313" key="6">
    <source>
        <dbReference type="EMBL" id="AWP20948.1"/>
    </source>
</evidence>
<reference evidence="6 7" key="1">
    <citation type="submission" date="2017-12" db="EMBL/GenBank/DDBJ databases">
        <title>Integrating genomic resources of turbot (Scophthalmus maximus) in depth evaluation of genetic and physical mapping variation across individuals.</title>
        <authorList>
            <person name="Martinez P."/>
        </authorList>
    </citation>
    <scope>NUCLEOTIDE SEQUENCE [LARGE SCALE GENOMIC DNA]</scope>
</reference>
<feature type="compositionally biased region" description="Basic and acidic residues" evidence="4">
    <location>
        <begin position="265"/>
        <end position="275"/>
    </location>
</feature>
<name>A0A2U9CWG2_SCOMX</name>
<keyword evidence="3" id="KW-0539">Nucleus</keyword>
<feature type="region of interest" description="Disordered" evidence="4">
    <location>
        <begin position="424"/>
        <end position="533"/>
    </location>
</feature>
<dbReference type="InterPro" id="IPR001202">
    <property type="entry name" value="WW_dom"/>
</dbReference>
<feature type="compositionally biased region" description="Basic and acidic residues" evidence="4">
    <location>
        <begin position="143"/>
        <end position="156"/>
    </location>
</feature>
<feature type="compositionally biased region" description="Polar residues" evidence="4">
    <location>
        <begin position="294"/>
        <end position="305"/>
    </location>
</feature>
<feature type="region of interest" description="Disordered" evidence="4">
    <location>
        <begin position="265"/>
        <end position="343"/>
    </location>
</feature>
<dbReference type="STRING" id="52904.ENSSMAP00000005111"/>
<dbReference type="AlphaFoldDB" id="A0A2U9CWG2"/>
<feature type="region of interest" description="Disordered" evidence="4">
    <location>
        <begin position="31"/>
        <end position="61"/>
    </location>
</feature>
<feature type="compositionally biased region" description="Basic residues" evidence="4">
    <location>
        <begin position="524"/>
        <end position="533"/>
    </location>
</feature>
<dbReference type="CDD" id="cd00201">
    <property type="entry name" value="WW"/>
    <property type="match status" value="1"/>
</dbReference>
<organism evidence="6 7">
    <name type="scientific">Scophthalmus maximus</name>
    <name type="common">Turbot</name>
    <name type="synonym">Psetta maxima</name>
    <dbReference type="NCBI Taxonomy" id="52904"/>
    <lineage>
        <taxon>Eukaryota</taxon>
        <taxon>Metazoa</taxon>
        <taxon>Chordata</taxon>
        <taxon>Craniata</taxon>
        <taxon>Vertebrata</taxon>
        <taxon>Euteleostomi</taxon>
        <taxon>Actinopterygii</taxon>
        <taxon>Neopterygii</taxon>
        <taxon>Teleostei</taxon>
        <taxon>Neoteleostei</taxon>
        <taxon>Acanthomorphata</taxon>
        <taxon>Carangaria</taxon>
        <taxon>Pleuronectiformes</taxon>
        <taxon>Pleuronectoidei</taxon>
        <taxon>Scophthalmidae</taxon>
        <taxon>Scophthalmus</taxon>
    </lineage>
</organism>
<feature type="compositionally biased region" description="Basic residues" evidence="4">
    <location>
        <begin position="182"/>
        <end position="192"/>
    </location>
</feature>
<dbReference type="GO" id="GO:0003682">
    <property type="term" value="F:chromatin binding"/>
    <property type="evidence" value="ECO:0007669"/>
    <property type="project" value="TreeGrafter"/>
</dbReference>
<dbReference type="Proteomes" id="UP000246464">
    <property type="component" value="Chromosome 21"/>
</dbReference>
<feature type="compositionally biased region" description="Basic and acidic residues" evidence="4">
    <location>
        <begin position="166"/>
        <end position="175"/>
    </location>
</feature>
<feature type="compositionally biased region" description="Basic and acidic residues" evidence="4">
    <location>
        <begin position="283"/>
        <end position="292"/>
    </location>
</feature>
<sequence>MQSRRCLSEQQMQRLPSYCSLLIRPSTWTYSPVESNGASPRDDPDLTPTRAHRQKDRWAAANQQLSPTLTLLTHRNLKCMSTQSTLEEPAISCKVRDRRYTKTVYTYKRCSSRRLTGPLRTTECDRRDSQPYQTLKYSSKSHPGGDHRHEKMRDSSDVTPPCKMLRRSDSPENKYIDSTGHSRAKAVHTHRARDRDGGTSFSPQENSHNHSSLHSSNSHSNPSKTSDTSHEPGDDWSEHISSSGKKYYYNCRTEVSQWEKPKEWLEREQRQKDATKTVVNSFPKDRDYRREAMQASTAPTGSKSAQVEKPAATQSQSSSSSSGSLNPSSGPPGSSASTVPVSPVLQSSAPPLLQDPTLLRQLLPALQTALQLNNASVDMAKINEVLTAAVTQASLQSMLHKILTAGPSAFNITTILSQAAQLSNQAQQSNQSPMSLTSDASSPRSYVSPRISTPQTNAGPHKPLLSTQPVISQPKVSTQSSKQASHHQPTSQQPLSSDKQHSHDATTASPRTLHRQGSPALLHLHPHPRSPLQ</sequence>
<keyword evidence="7" id="KW-1185">Reference proteome</keyword>
<dbReference type="PANTHER" id="PTHR15911:SF6">
    <property type="entry name" value="WW DOMAIN-CONTAINING ADAPTER PROTEIN WITH COILED-COIL"/>
    <property type="match status" value="1"/>
</dbReference>